<dbReference type="STRING" id="576137.A0A1L7XXV8"/>
<proteinExistence type="predicted"/>
<organism evidence="1 2">
    <name type="scientific">Phialocephala subalpina</name>
    <dbReference type="NCBI Taxonomy" id="576137"/>
    <lineage>
        <taxon>Eukaryota</taxon>
        <taxon>Fungi</taxon>
        <taxon>Dikarya</taxon>
        <taxon>Ascomycota</taxon>
        <taxon>Pezizomycotina</taxon>
        <taxon>Leotiomycetes</taxon>
        <taxon>Helotiales</taxon>
        <taxon>Mollisiaceae</taxon>
        <taxon>Phialocephala</taxon>
        <taxon>Phialocephala fortinii species complex</taxon>
    </lineage>
</organism>
<dbReference type="AlphaFoldDB" id="A0A1L7XXV8"/>
<protein>
    <submittedName>
        <fullName evidence="1">Uncharacterized protein</fullName>
    </submittedName>
</protein>
<dbReference type="OrthoDB" id="437457at2759"/>
<dbReference type="EMBL" id="FJOG01000084">
    <property type="protein sequence ID" value="CZR69912.1"/>
    <property type="molecule type" value="Genomic_DNA"/>
</dbReference>
<keyword evidence="2" id="KW-1185">Reference proteome</keyword>
<evidence type="ECO:0000313" key="1">
    <source>
        <dbReference type="EMBL" id="CZR69912.1"/>
    </source>
</evidence>
<name>A0A1L7XXV8_9HELO</name>
<gene>
    <name evidence="1" type="ORF">PAC_19812</name>
</gene>
<sequence length="413" mass="46330">MASTAAKPSELSVSGTESNAIIAGRQTIALKNATRRIYHCTQLRDVPQTRPARVLEGSGADTAHRNAILALLLPENSDTPRLVWIHARQYMDHEGNFFKQSTVHKDITESYKMNPAITRDITRKGRCLRLFMCENKASNGNQNSCLRYLSQGYTASDSGNIYRGNIIVCAFVVSLQPANNDGSVMREETTYVDIDCADLRHTLNVLVQGSLYDSLIPNNFIVRQFQDWVPAVKINCDGDVKLKGKRKYQDVYINRWSHKIYGPLSTETHSRDLHPDVSTISQNMGMTLRVQKIIVDSFWGENMATSTEPHTGENTAAKFLMTDTDIENKRGVWGTVMAKWNTGVDVTALVASDVLAPLLRKSEGTDSKLQREGFVHDYLRSGRFEAFFEEFKMKRRSAGGDETFTGVPPVRKP</sequence>
<accession>A0A1L7XXV8</accession>
<evidence type="ECO:0000313" key="2">
    <source>
        <dbReference type="Proteomes" id="UP000184330"/>
    </source>
</evidence>
<reference evidence="1 2" key="1">
    <citation type="submission" date="2016-03" db="EMBL/GenBank/DDBJ databases">
        <authorList>
            <person name="Ploux O."/>
        </authorList>
    </citation>
    <scope>NUCLEOTIDE SEQUENCE [LARGE SCALE GENOMIC DNA]</scope>
    <source>
        <strain evidence="1 2">UAMH 11012</strain>
    </source>
</reference>
<dbReference type="Proteomes" id="UP000184330">
    <property type="component" value="Unassembled WGS sequence"/>
</dbReference>